<evidence type="ECO:0000256" key="3">
    <source>
        <dbReference type="ARBA" id="ARBA00023163"/>
    </source>
</evidence>
<gene>
    <name evidence="6" type="ORF">EHQ58_17410</name>
</gene>
<dbReference type="InterPro" id="IPR018062">
    <property type="entry name" value="HTH_AraC-typ_CS"/>
</dbReference>
<evidence type="ECO:0000313" key="7">
    <source>
        <dbReference type="Proteomes" id="UP000297693"/>
    </source>
</evidence>
<evidence type="ECO:0000313" key="6">
    <source>
        <dbReference type="EMBL" id="TGL56401.1"/>
    </source>
</evidence>
<feature type="transmembrane region" description="Helical" evidence="4">
    <location>
        <begin position="105"/>
        <end position="122"/>
    </location>
</feature>
<dbReference type="SMART" id="SM00342">
    <property type="entry name" value="HTH_ARAC"/>
    <property type="match status" value="1"/>
</dbReference>
<feature type="transmembrane region" description="Helical" evidence="4">
    <location>
        <begin position="188"/>
        <end position="212"/>
    </location>
</feature>
<keyword evidence="2" id="KW-0238">DNA-binding</keyword>
<dbReference type="OrthoDB" id="345413at2"/>
<accession>A0A4R9JVQ4</accession>
<dbReference type="PANTHER" id="PTHR43280:SF29">
    <property type="entry name" value="ARAC-FAMILY TRANSCRIPTIONAL REGULATOR"/>
    <property type="match status" value="1"/>
</dbReference>
<comment type="caution">
    <text evidence="6">The sequence shown here is derived from an EMBL/GenBank/DDBJ whole genome shotgun (WGS) entry which is preliminary data.</text>
</comment>
<dbReference type="Gene3D" id="1.10.10.60">
    <property type="entry name" value="Homeodomain-like"/>
    <property type="match status" value="2"/>
</dbReference>
<evidence type="ECO:0000259" key="5">
    <source>
        <dbReference type="PROSITE" id="PS01124"/>
    </source>
</evidence>
<keyword evidence="4" id="KW-1133">Transmembrane helix</keyword>
<feature type="transmembrane region" description="Helical" evidence="4">
    <location>
        <begin position="68"/>
        <end position="93"/>
    </location>
</feature>
<name>A0A4R9JVQ4_9LEPT</name>
<evidence type="ECO:0000256" key="2">
    <source>
        <dbReference type="ARBA" id="ARBA00023125"/>
    </source>
</evidence>
<feature type="transmembrane region" description="Helical" evidence="4">
    <location>
        <begin position="42"/>
        <end position="62"/>
    </location>
</feature>
<dbReference type="SUPFAM" id="SSF46689">
    <property type="entry name" value="Homeodomain-like"/>
    <property type="match status" value="1"/>
</dbReference>
<keyword evidence="3" id="KW-0804">Transcription</keyword>
<dbReference type="Proteomes" id="UP000297693">
    <property type="component" value="Unassembled WGS sequence"/>
</dbReference>
<dbReference type="GO" id="GO:0043565">
    <property type="term" value="F:sequence-specific DNA binding"/>
    <property type="evidence" value="ECO:0007669"/>
    <property type="project" value="InterPro"/>
</dbReference>
<keyword evidence="4" id="KW-0472">Membrane</keyword>
<dbReference type="GO" id="GO:0003700">
    <property type="term" value="F:DNA-binding transcription factor activity"/>
    <property type="evidence" value="ECO:0007669"/>
    <property type="project" value="InterPro"/>
</dbReference>
<keyword evidence="1" id="KW-0805">Transcription regulation</keyword>
<dbReference type="PROSITE" id="PS01124">
    <property type="entry name" value="HTH_ARAC_FAMILY_2"/>
    <property type="match status" value="1"/>
</dbReference>
<dbReference type="PANTHER" id="PTHR43280">
    <property type="entry name" value="ARAC-FAMILY TRANSCRIPTIONAL REGULATOR"/>
    <property type="match status" value="1"/>
</dbReference>
<feature type="transmembrane region" description="Helical" evidence="4">
    <location>
        <begin position="142"/>
        <end position="168"/>
    </location>
</feature>
<dbReference type="AlphaFoldDB" id="A0A4R9JVQ4"/>
<dbReference type="Pfam" id="PF12833">
    <property type="entry name" value="HTH_18"/>
    <property type="match status" value="1"/>
</dbReference>
<dbReference type="PROSITE" id="PS00041">
    <property type="entry name" value="HTH_ARAC_FAMILY_1"/>
    <property type="match status" value="1"/>
</dbReference>
<dbReference type="InterPro" id="IPR018060">
    <property type="entry name" value="HTH_AraC"/>
</dbReference>
<dbReference type="RefSeq" id="WP_135625274.1">
    <property type="nucleotide sequence ID" value="NZ_RQGD01000046.1"/>
</dbReference>
<proteinExistence type="predicted"/>
<feature type="domain" description="HTH araC/xylS-type" evidence="5">
    <location>
        <begin position="283"/>
        <end position="391"/>
    </location>
</feature>
<evidence type="ECO:0000256" key="1">
    <source>
        <dbReference type="ARBA" id="ARBA00023015"/>
    </source>
</evidence>
<dbReference type="EMBL" id="RQGD01000046">
    <property type="protein sequence ID" value="TGL56401.1"/>
    <property type="molecule type" value="Genomic_DNA"/>
</dbReference>
<organism evidence="6 7">
    <name type="scientific">Leptospira ognonensis</name>
    <dbReference type="NCBI Taxonomy" id="2484945"/>
    <lineage>
        <taxon>Bacteria</taxon>
        <taxon>Pseudomonadati</taxon>
        <taxon>Spirochaetota</taxon>
        <taxon>Spirochaetia</taxon>
        <taxon>Leptospirales</taxon>
        <taxon>Leptospiraceae</taxon>
        <taxon>Leptospira</taxon>
    </lineage>
</organism>
<reference evidence="6" key="1">
    <citation type="journal article" date="2019" name="PLoS Negl. Trop. Dis.">
        <title>Revisiting the worldwide diversity of Leptospira species in the environment.</title>
        <authorList>
            <person name="Vincent A.T."/>
            <person name="Schiettekatte O."/>
            <person name="Bourhy P."/>
            <person name="Veyrier F.J."/>
            <person name="Picardeau M."/>
        </authorList>
    </citation>
    <scope>NUCLEOTIDE SEQUENCE [LARGE SCALE GENOMIC DNA]</scope>
    <source>
        <strain evidence="6">201702476</strain>
    </source>
</reference>
<keyword evidence="4" id="KW-0812">Transmembrane</keyword>
<feature type="transmembrane region" description="Helical" evidence="4">
    <location>
        <begin position="12"/>
        <end position="35"/>
    </location>
</feature>
<feature type="transmembrane region" description="Helical" evidence="4">
    <location>
        <begin position="224"/>
        <end position="241"/>
    </location>
</feature>
<dbReference type="InterPro" id="IPR009057">
    <property type="entry name" value="Homeodomain-like_sf"/>
</dbReference>
<sequence length="394" mass="45021">MLETSTLPFYELVSASIALISFGVSIFLACILFSIPSNYKTNVYLGFTLLIGSAVFLLRLLVVTKSNLAIYAPFFVFPSAYLIGPLLFFYTRAILFKRDASKTELFRYSLPSLLSFLVFLSLHQLYPEFRDINAISKQEHVVGFYTTMILISIMAYISYFCIISMRYIFLYQKELENEFSQNVKGRLLWLKSLIGINLLNICAYFSLSILFFTGQLVIPPLTPIESFINLGMIYLILYYLIKKPDVITLQYLEENLKSLPKDLLIKKSDSKYSKQSLALDERKSIIVKIKQEMSERKPYLEESISLKDLSDRTGIPAHHLSMSINAELGQNFFQFINSYRIEEACLLLAKPEFQNQNVLNVGLLAGFQSKAAFNKAFKAATGKTPTEYRLALRA</sequence>
<evidence type="ECO:0000256" key="4">
    <source>
        <dbReference type="SAM" id="Phobius"/>
    </source>
</evidence>
<keyword evidence="7" id="KW-1185">Reference proteome</keyword>
<protein>
    <submittedName>
        <fullName evidence="6">AraC family transcriptional regulator</fullName>
    </submittedName>
</protein>